<sequence length="76" mass="8002">MARAEAPRTGTPTVPPGRTATHRVRASVRVQPGRGGGRGTDLRVAEVLGIDVFRSDVLGLNGLDDRRQSQGVLAQA</sequence>
<proteinExistence type="predicted"/>
<gene>
    <name evidence="2" type="ORF">ABT272_37930</name>
</gene>
<dbReference type="Proteomes" id="UP001470023">
    <property type="component" value="Unassembled WGS sequence"/>
</dbReference>
<evidence type="ECO:0000313" key="3">
    <source>
        <dbReference type="Proteomes" id="UP001470023"/>
    </source>
</evidence>
<comment type="caution">
    <text evidence="2">The sequence shown here is derived from an EMBL/GenBank/DDBJ whole genome shotgun (WGS) entry which is preliminary data.</text>
</comment>
<keyword evidence="3" id="KW-1185">Reference proteome</keyword>
<name>A0ABV1UIG4_9ACTN</name>
<feature type="region of interest" description="Disordered" evidence="1">
    <location>
        <begin position="1"/>
        <end position="24"/>
    </location>
</feature>
<dbReference type="EMBL" id="JBEPAZ010000060">
    <property type="protein sequence ID" value="MER6433460.1"/>
    <property type="molecule type" value="Genomic_DNA"/>
</dbReference>
<accession>A0ABV1UIG4</accession>
<evidence type="ECO:0000313" key="2">
    <source>
        <dbReference type="EMBL" id="MER6433460.1"/>
    </source>
</evidence>
<protein>
    <submittedName>
        <fullName evidence="2">Uncharacterized protein</fullName>
    </submittedName>
</protein>
<organism evidence="2 3">
    <name type="scientific">Streptomyces sp. 900105245</name>
    <dbReference type="NCBI Taxonomy" id="3154379"/>
    <lineage>
        <taxon>Bacteria</taxon>
        <taxon>Bacillati</taxon>
        <taxon>Actinomycetota</taxon>
        <taxon>Actinomycetes</taxon>
        <taxon>Kitasatosporales</taxon>
        <taxon>Streptomycetaceae</taxon>
        <taxon>Streptomyces</taxon>
    </lineage>
</organism>
<evidence type="ECO:0000256" key="1">
    <source>
        <dbReference type="SAM" id="MobiDB-lite"/>
    </source>
</evidence>
<feature type="compositionally biased region" description="Low complexity" evidence="1">
    <location>
        <begin position="7"/>
        <end position="19"/>
    </location>
</feature>
<dbReference type="RefSeq" id="WP_352065622.1">
    <property type="nucleotide sequence ID" value="NZ_JBEPAZ010000060.1"/>
</dbReference>
<reference evidence="2 3" key="1">
    <citation type="submission" date="2024-06" db="EMBL/GenBank/DDBJ databases">
        <title>The Natural Products Discovery Center: Release of the First 8490 Sequenced Strains for Exploring Actinobacteria Biosynthetic Diversity.</title>
        <authorList>
            <person name="Kalkreuter E."/>
            <person name="Kautsar S.A."/>
            <person name="Yang D."/>
            <person name="Bader C.D."/>
            <person name="Teijaro C.N."/>
            <person name="Fluegel L."/>
            <person name="Davis C.M."/>
            <person name="Simpson J.R."/>
            <person name="Lauterbach L."/>
            <person name="Steele A.D."/>
            <person name="Gui C."/>
            <person name="Meng S."/>
            <person name="Li G."/>
            <person name="Viehrig K."/>
            <person name="Ye F."/>
            <person name="Su P."/>
            <person name="Kiefer A.F."/>
            <person name="Nichols A."/>
            <person name="Cepeda A.J."/>
            <person name="Yan W."/>
            <person name="Fan B."/>
            <person name="Jiang Y."/>
            <person name="Adhikari A."/>
            <person name="Zheng C.-J."/>
            <person name="Schuster L."/>
            <person name="Cowan T.M."/>
            <person name="Smanski M.J."/>
            <person name="Chevrette M.G."/>
            <person name="De Carvalho L.P.S."/>
            <person name="Shen B."/>
        </authorList>
    </citation>
    <scope>NUCLEOTIDE SEQUENCE [LARGE SCALE GENOMIC DNA]</scope>
    <source>
        <strain evidence="2 3">NPDC001166</strain>
    </source>
</reference>